<evidence type="ECO:0000313" key="2">
    <source>
        <dbReference type="EMBL" id="CAD8148630.1"/>
    </source>
</evidence>
<organism evidence="2 3">
    <name type="scientific">Paramecium octaurelia</name>
    <dbReference type="NCBI Taxonomy" id="43137"/>
    <lineage>
        <taxon>Eukaryota</taxon>
        <taxon>Sar</taxon>
        <taxon>Alveolata</taxon>
        <taxon>Ciliophora</taxon>
        <taxon>Intramacronucleata</taxon>
        <taxon>Oligohymenophorea</taxon>
        <taxon>Peniculida</taxon>
        <taxon>Parameciidae</taxon>
        <taxon>Paramecium</taxon>
    </lineage>
</organism>
<proteinExistence type="predicted"/>
<protein>
    <submittedName>
        <fullName evidence="2">Uncharacterized protein</fullName>
    </submittedName>
</protein>
<dbReference type="OrthoDB" id="304866at2759"/>
<dbReference type="OMA" id="HTKYKRV"/>
<reference evidence="2" key="1">
    <citation type="submission" date="2021-01" db="EMBL/GenBank/DDBJ databases">
        <authorList>
            <consortium name="Genoscope - CEA"/>
            <person name="William W."/>
        </authorList>
    </citation>
    <scope>NUCLEOTIDE SEQUENCE</scope>
</reference>
<accession>A0A8S1T849</accession>
<dbReference type="EMBL" id="CAJJDP010000021">
    <property type="protein sequence ID" value="CAD8148630.1"/>
    <property type="molecule type" value="Genomic_DNA"/>
</dbReference>
<evidence type="ECO:0000256" key="1">
    <source>
        <dbReference type="SAM" id="Coils"/>
    </source>
</evidence>
<evidence type="ECO:0000313" key="3">
    <source>
        <dbReference type="Proteomes" id="UP000683925"/>
    </source>
</evidence>
<name>A0A8S1T849_PAROT</name>
<gene>
    <name evidence="2" type="ORF">POCTA_138.1.T0210219</name>
</gene>
<dbReference type="AlphaFoldDB" id="A0A8S1T849"/>
<keyword evidence="1" id="KW-0175">Coiled coil</keyword>
<feature type="coiled-coil region" evidence="1">
    <location>
        <begin position="90"/>
        <end position="211"/>
    </location>
</feature>
<keyword evidence="3" id="KW-1185">Reference proteome</keyword>
<comment type="caution">
    <text evidence="2">The sequence shown here is derived from an EMBL/GenBank/DDBJ whole genome shotgun (WGS) entry which is preliminary data.</text>
</comment>
<dbReference type="Proteomes" id="UP000683925">
    <property type="component" value="Unassembled WGS sequence"/>
</dbReference>
<sequence>MNQQFTDIINDELDPILGEFTSQTLTSSSIINSPLKLIRQSNVIEIQNVHTKYKRVIQETIQKIILEIEKYYQQLIERNQAINFKLYQRIAEQTSNIQQLQDIVNQLTLDNLQFRNKQYEEEITQEFYDPQQYTIRQQKKELLELYDLNDQLQNKLKRQESVNSQWHDTIKRQNSQLLFYEKKVTEQDQLIADLKTQISELQKQNTELLLQFNTISKQSQKCIDRQNHHERNDIHSSKGKYSTLNQNETIETQQQSNKIASQLKNIYTTDQETTTQPSQKCILQKRQKLILQSLEYQNCSDFEISVKNRQYYQNTIKKTELLDISDIIKPKFQKKPQILDDLYLYSNRQRNSSVDHYYEPPKQYRFNVKQTLQSPLSQRKGHFSKKNRLCTLE</sequence>